<feature type="transmembrane region" description="Helical" evidence="2">
    <location>
        <begin position="40"/>
        <end position="63"/>
    </location>
</feature>
<accession>A0A8H7VAQ9</accession>
<feature type="compositionally biased region" description="Basic and acidic residues" evidence="1">
    <location>
        <begin position="289"/>
        <end position="306"/>
    </location>
</feature>
<evidence type="ECO:0000256" key="2">
    <source>
        <dbReference type="SAM" id="Phobius"/>
    </source>
</evidence>
<gene>
    <name evidence="3" type="ORF">INT47_009219</name>
</gene>
<dbReference type="Proteomes" id="UP000603453">
    <property type="component" value="Unassembled WGS sequence"/>
</dbReference>
<name>A0A8H7VAQ9_9FUNG</name>
<evidence type="ECO:0000256" key="1">
    <source>
        <dbReference type="SAM" id="MobiDB-lite"/>
    </source>
</evidence>
<dbReference type="EMBL" id="JAEPRD010000003">
    <property type="protein sequence ID" value="KAG2213545.1"/>
    <property type="molecule type" value="Genomic_DNA"/>
</dbReference>
<dbReference type="AlphaFoldDB" id="A0A8H7VAQ9"/>
<keyword evidence="2" id="KW-0472">Membrane</keyword>
<feature type="region of interest" description="Disordered" evidence="1">
    <location>
        <begin position="282"/>
        <end position="306"/>
    </location>
</feature>
<protein>
    <submittedName>
        <fullName evidence="3">Uncharacterized protein</fullName>
    </submittedName>
</protein>
<keyword evidence="2" id="KW-0812">Transmembrane</keyword>
<keyword evidence="2" id="KW-1133">Transmembrane helix</keyword>
<keyword evidence="4" id="KW-1185">Reference proteome</keyword>
<evidence type="ECO:0000313" key="3">
    <source>
        <dbReference type="EMBL" id="KAG2213545.1"/>
    </source>
</evidence>
<dbReference type="OrthoDB" id="2269650at2759"/>
<reference evidence="3" key="1">
    <citation type="submission" date="2020-12" db="EMBL/GenBank/DDBJ databases">
        <title>Metabolic potential, ecology and presence of endohyphal bacteria is reflected in genomic diversity of Mucoromycotina.</title>
        <authorList>
            <person name="Muszewska A."/>
            <person name="Okrasinska A."/>
            <person name="Steczkiewicz K."/>
            <person name="Drgas O."/>
            <person name="Orlowska M."/>
            <person name="Perlinska-Lenart U."/>
            <person name="Aleksandrzak-Piekarczyk T."/>
            <person name="Szatraj K."/>
            <person name="Zielenkiewicz U."/>
            <person name="Pilsyk S."/>
            <person name="Malc E."/>
            <person name="Mieczkowski P."/>
            <person name="Kruszewska J.S."/>
            <person name="Biernat P."/>
            <person name="Pawlowska J."/>
        </authorList>
    </citation>
    <scope>NUCLEOTIDE SEQUENCE</scope>
    <source>
        <strain evidence="3">WA0000017839</strain>
    </source>
</reference>
<proteinExistence type="predicted"/>
<evidence type="ECO:0000313" key="4">
    <source>
        <dbReference type="Proteomes" id="UP000603453"/>
    </source>
</evidence>
<sequence length="306" mass="33540">MLRTMTQCGICPPSVCLNRAAMGIPPLVKEAKPASNNSGMIGGIVGGLVGLGLVVALAVYLYIRRGKKKGQLPFAFTNRSGMSQDQQLHYQQASPPTTPHPGVVAALSHQHHNSLDMSPRSPLPPPHALNTINTPLFNNTNTNGDDISTIAPITTTTTTVPQEFEERIALQNKRISHILNNNPRLSQHQATFAQIQTNFDSGPSQRNSTMTYTTDDDSEYDYEEKITVASRQQAPAAAVQVNRAKPQIMRVNSVRKSGIGLNRSDSVRTIITPMAEDDLANQFPQIPSHRIEDPFQDKKIDDNDNK</sequence>
<organism evidence="3 4">
    <name type="scientific">Mucor saturninus</name>
    <dbReference type="NCBI Taxonomy" id="64648"/>
    <lineage>
        <taxon>Eukaryota</taxon>
        <taxon>Fungi</taxon>
        <taxon>Fungi incertae sedis</taxon>
        <taxon>Mucoromycota</taxon>
        <taxon>Mucoromycotina</taxon>
        <taxon>Mucoromycetes</taxon>
        <taxon>Mucorales</taxon>
        <taxon>Mucorineae</taxon>
        <taxon>Mucoraceae</taxon>
        <taxon>Mucor</taxon>
    </lineage>
</organism>
<comment type="caution">
    <text evidence="3">The sequence shown here is derived from an EMBL/GenBank/DDBJ whole genome shotgun (WGS) entry which is preliminary data.</text>
</comment>